<dbReference type="EMBL" id="DWUS01000072">
    <property type="protein sequence ID" value="HJD50782.1"/>
    <property type="molecule type" value="Genomic_DNA"/>
</dbReference>
<protein>
    <submittedName>
        <fullName evidence="2">GNAT family N-acetyltransferase</fullName>
        <ecNumber evidence="2">2.3.1.-</ecNumber>
    </submittedName>
</protein>
<dbReference type="InterPro" id="IPR016181">
    <property type="entry name" value="Acyl_CoA_acyltransferase"/>
</dbReference>
<dbReference type="Pfam" id="PF00583">
    <property type="entry name" value="Acetyltransf_1"/>
    <property type="match status" value="1"/>
</dbReference>
<proteinExistence type="predicted"/>
<organism evidence="2 3">
    <name type="scientific">Candidatus Rothia avistercoris</name>
    <dbReference type="NCBI Taxonomy" id="2840479"/>
    <lineage>
        <taxon>Bacteria</taxon>
        <taxon>Bacillati</taxon>
        <taxon>Actinomycetota</taxon>
        <taxon>Actinomycetes</taxon>
        <taxon>Micrococcales</taxon>
        <taxon>Micrococcaceae</taxon>
        <taxon>Rothia</taxon>
    </lineage>
</organism>
<dbReference type="GO" id="GO:0016747">
    <property type="term" value="F:acyltransferase activity, transferring groups other than amino-acyl groups"/>
    <property type="evidence" value="ECO:0007669"/>
    <property type="project" value="InterPro"/>
</dbReference>
<dbReference type="AlphaFoldDB" id="A0A9D2ZSF0"/>
<evidence type="ECO:0000313" key="3">
    <source>
        <dbReference type="Proteomes" id="UP000823908"/>
    </source>
</evidence>
<reference evidence="2" key="2">
    <citation type="submission" date="2021-04" db="EMBL/GenBank/DDBJ databases">
        <authorList>
            <person name="Gilroy R."/>
        </authorList>
    </citation>
    <scope>NUCLEOTIDE SEQUENCE</scope>
    <source>
        <strain evidence="2">ChiHjej10B9-4811</strain>
    </source>
</reference>
<dbReference type="SUPFAM" id="SSF55729">
    <property type="entry name" value="Acyl-CoA N-acyltransferases (Nat)"/>
    <property type="match status" value="1"/>
</dbReference>
<accession>A0A9D2ZSF0</accession>
<dbReference type="Gene3D" id="3.40.630.30">
    <property type="match status" value="1"/>
</dbReference>
<reference evidence="2" key="1">
    <citation type="journal article" date="2021" name="PeerJ">
        <title>Extensive microbial diversity within the chicken gut microbiome revealed by metagenomics and culture.</title>
        <authorList>
            <person name="Gilroy R."/>
            <person name="Ravi A."/>
            <person name="Getino M."/>
            <person name="Pursley I."/>
            <person name="Horton D.L."/>
            <person name="Alikhan N.F."/>
            <person name="Baker D."/>
            <person name="Gharbi K."/>
            <person name="Hall N."/>
            <person name="Watson M."/>
            <person name="Adriaenssens E.M."/>
            <person name="Foster-Nyarko E."/>
            <person name="Jarju S."/>
            <person name="Secka A."/>
            <person name="Antonio M."/>
            <person name="Oren A."/>
            <person name="Chaudhuri R.R."/>
            <person name="La Ragione R."/>
            <person name="Hildebrand F."/>
            <person name="Pallen M.J."/>
        </authorList>
    </citation>
    <scope>NUCLEOTIDE SEQUENCE</scope>
    <source>
        <strain evidence="2">ChiHjej10B9-4811</strain>
    </source>
</reference>
<dbReference type="EC" id="2.3.1.-" evidence="2"/>
<dbReference type="PROSITE" id="PS51186">
    <property type="entry name" value="GNAT"/>
    <property type="match status" value="1"/>
</dbReference>
<keyword evidence="2" id="KW-0012">Acyltransferase</keyword>
<dbReference type="Proteomes" id="UP000823908">
    <property type="component" value="Unassembled WGS sequence"/>
</dbReference>
<evidence type="ECO:0000313" key="2">
    <source>
        <dbReference type="EMBL" id="HJD50782.1"/>
    </source>
</evidence>
<keyword evidence="2" id="KW-0808">Transferase</keyword>
<dbReference type="Pfam" id="PF13312">
    <property type="entry name" value="DUF4081"/>
    <property type="match status" value="1"/>
</dbReference>
<dbReference type="InterPro" id="IPR000182">
    <property type="entry name" value="GNAT_dom"/>
</dbReference>
<evidence type="ECO:0000259" key="1">
    <source>
        <dbReference type="PROSITE" id="PS51186"/>
    </source>
</evidence>
<gene>
    <name evidence="2" type="ORF">H9908_02770</name>
</gene>
<feature type="domain" description="N-acetyltransferase" evidence="1">
    <location>
        <begin position="257"/>
        <end position="397"/>
    </location>
</feature>
<comment type="caution">
    <text evidence="2">The sequence shown here is derived from an EMBL/GenBank/DDBJ whole genome shotgun (WGS) entry which is preliminary data.</text>
</comment>
<dbReference type="InterPro" id="IPR025289">
    <property type="entry name" value="DUF4081"/>
</dbReference>
<sequence length="397" mass="43527">MTVFSRFSRGAEDALIRPLTIDDRAELETMIESDPVGFLFAAEHLHHFGLPAPSALTSLKTPHGFMGVFVPREVPGDMGPKDAPASSAAHLTETVGERLPTRVRSTLEGLFAKATARVATSAGAHFAEEAAAPRTAMPGLAETLVPTSARTSVAAEPRYCLVGAFWLGANCVPLTLPEAHYRQVAAYIWRHNRRIGSIFGHREPVMGIWSHLASRMPTPFDVRENQPLLELPVTADLSELVRAPLARPSLGAPAITEPVRWARTDDRPSLLRASVAMFTEEVGYDPMTRDPAGYTRRIDELTCTGRTLVAVNSENVVIFKTDLGLAHDSTCQLQGVWLHPAYRGQRLAPVLLAQACHLIRQRFPHLSLYVNDYNAPARALYAATGWQQHSTFATILF</sequence>
<name>A0A9D2ZSF0_9MICC</name>